<keyword evidence="1" id="KW-0227">DNA damage</keyword>
<dbReference type="PANTHER" id="PTHR42942">
    <property type="entry name" value="6-O-METHYLGUANINE DNA METHYLTRANSFERASE"/>
    <property type="match status" value="1"/>
</dbReference>
<sequence length="125" mass="14305">MVNLTDESRAFHYGVYSIVFQIPPAKVTTYDKPGNSRQVGTSLKHCNVIFQDLNRGFDPSEEEYLDINSLPWWRVLSSSGKISPREDSQGQFVQADKLREENVVVSPAHKVDLEEYGWFPEDVNL</sequence>
<evidence type="ECO:0000313" key="7">
    <source>
        <dbReference type="Proteomes" id="UP001204833"/>
    </source>
</evidence>
<dbReference type="InterPro" id="IPR036217">
    <property type="entry name" value="MethylDNA_cys_MeTrfase_DNAb"/>
</dbReference>
<dbReference type="GO" id="GO:0006281">
    <property type="term" value="P:DNA repair"/>
    <property type="evidence" value="ECO:0007669"/>
    <property type="project" value="InterPro"/>
</dbReference>
<feature type="domain" description="Methylated-DNA-[protein]-cysteine S-methyltransferase DNA binding" evidence="5">
    <location>
        <begin position="11"/>
        <end position="103"/>
    </location>
</feature>
<evidence type="ECO:0000259" key="5">
    <source>
        <dbReference type="Pfam" id="PF01035"/>
    </source>
</evidence>
<dbReference type="GO" id="GO:0003824">
    <property type="term" value="F:catalytic activity"/>
    <property type="evidence" value="ECO:0007669"/>
    <property type="project" value="InterPro"/>
</dbReference>
<evidence type="ECO:0000313" key="6">
    <source>
        <dbReference type="EMBL" id="KAI5957850.1"/>
    </source>
</evidence>
<dbReference type="RefSeq" id="XP_051608553.1">
    <property type="nucleotide sequence ID" value="XM_051752503.1"/>
</dbReference>
<dbReference type="InterPro" id="IPR036388">
    <property type="entry name" value="WH-like_DNA-bd_sf"/>
</dbReference>
<dbReference type="InterPro" id="IPR052520">
    <property type="entry name" value="ATL_DNA_repair"/>
</dbReference>
<dbReference type="InterPro" id="IPR014048">
    <property type="entry name" value="MethylDNA_cys_MeTrfase_DNA-bd"/>
</dbReference>
<evidence type="ECO:0000256" key="4">
    <source>
        <dbReference type="ARBA" id="ARBA00033095"/>
    </source>
</evidence>
<proteinExistence type="predicted"/>
<accession>A0AAD5FYJ1</accession>
<dbReference type="GeneID" id="76151176"/>
<dbReference type="EMBL" id="JAIHNG010000120">
    <property type="protein sequence ID" value="KAI5957850.1"/>
    <property type="molecule type" value="Genomic_DNA"/>
</dbReference>
<dbReference type="AlphaFoldDB" id="A0AAD5FYJ1"/>
<name>A0AAD5FYJ1_9ASCO</name>
<dbReference type="SUPFAM" id="SSF46767">
    <property type="entry name" value="Methylated DNA-protein cysteine methyltransferase, C-terminal domain"/>
    <property type="match status" value="1"/>
</dbReference>
<organism evidence="6 7">
    <name type="scientific">Candida theae</name>
    <dbReference type="NCBI Taxonomy" id="1198502"/>
    <lineage>
        <taxon>Eukaryota</taxon>
        <taxon>Fungi</taxon>
        <taxon>Dikarya</taxon>
        <taxon>Ascomycota</taxon>
        <taxon>Saccharomycotina</taxon>
        <taxon>Pichiomycetes</taxon>
        <taxon>Debaryomycetaceae</taxon>
        <taxon>Candida/Lodderomyces clade</taxon>
        <taxon>Candida</taxon>
    </lineage>
</organism>
<gene>
    <name evidence="6" type="ORF">KGF57_003117</name>
</gene>
<dbReference type="Pfam" id="PF01035">
    <property type="entry name" value="DNA_binding_1"/>
    <property type="match status" value="1"/>
</dbReference>
<comment type="caution">
    <text evidence="6">The sequence shown here is derived from an EMBL/GenBank/DDBJ whole genome shotgun (WGS) entry which is preliminary data.</text>
</comment>
<reference evidence="6 7" key="1">
    <citation type="journal article" date="2022" name="DNA Res.">
        <title>Genome analysis of five recently described species of the CUG-Ser clade uncovers Candida theae as a new hybrid lineage with pathogenic potential in the Candida parapsilosis species complex.</title>
        <authorList>
            <person name="Mixao V."/>
            <person name="Del Olmo V."/>
            <person name="Hegedusova E."/>
            <person name="Saus E."/>
            <person name="Pryszcz L."/>
            <person name="Cillingova A."/>
            <person name="Nosek J."/>
            <person name="Gabaldon T."/>
        </authorList>
    </citation>
    <scope>NUCLEOTIDE SEQUENCE [LARGE SCALE GENOMIC DNA]</scope>
    <source>
        <strain evidence="6 7">CBS 12239</strain>
    </source>
</reference>
<dbReference type="Proteomes" id="UP001204833">
    <property type="component" value="Unassembled WGS sequence"/>
</dbReference>
<dbReference type="PANTHER" id="PTHR42942:SF1">
    <property type="entry name" value="ALKYLTRANSFERASE-LIKE PROTEIN 1"/>
    <property type="match status" value="1"/>
</dbReference>
<dbReference type="Gene3D" id="1.10.10.10">
    <property type="entry name" value="Winged helix-like DNA-binding domain superfamily/Winged helix DNA-binding domain"/>
    <property type="match status" value="1"/>
</dbReference>
<keyword evidence="7" id="KW-1185">Reference proteome</keyword>
<evidence type="ECO:0000256" key="3">
    <source>
        <dbReference type="ARBA" id="ARBA00031621"/>
    </source>
</evidence>
<evidence type="ECO:0000256" key="2">
    <source>
        <dbReference type="ARBA" id="ARBA00030795"/>
    </source>
</evidence>
<protein>
    <recommendedName>
        <fullName evidence="2">6-O-methylguanine-DNA methyltransferase</fullName>
    </recommendedName>
    <alternativeName>
        <fullName evidence="4">DNA repair MTase</fullName>
    </alternativeName>
    <alternativeName>
        <fullName evidence="3">O-6-methylguanine-DNA-alkyltransferase</fullName>
    </alternativeName>
</protein>
<evidence type="ECO:0000256" key="1">
    <source>
        <dbReference type="ARBA" id="ARBA00022763"/>
    </source>
</evidence>